<evidence type="ECO:0000256" key="1">
    <source>
        <dbReference type="ARBA" id="ARBA00001973"/>
    </source>
</evidence>
<keyword evidence="7" id="KW-0186">Copper</keyword>
<dbReference type="Gene3D" id="2.60.120.310">
    <property type="entry name" value="Copper type II, ascorbate-dependent monooxygenase, N-terminal domain"/>
    <property type="match status" value="1"/>
</dbReference>
<protein>
    <submittedName>
        <fullName evidence="14">DBH-like monooxygenase protein 1</fullName>
        <ecNumber evidence="14">1.14.17.1</ecNumber>
    </submittedName>
</protein>
<dbReference type="FunFam" id="2.60.40.1210:FF:000001">
    <property type="entry name" value="Monooxygenase, DBH-like 1, like"/>
    <property type="match status" value="1"/>
</dbReference>
<dbReference type="FunFam" id="2.60.120.310:FF:000004">
    <property type="entry name" value="DBH-like monooxygenase protein 1"/>
    <property type="match status" value="1"/>
</dbReference>
<dbReference type="InterPro" id="IPR028460">
    <property type="entry name" value="Tbh/DBH"/>
</dbReference>
<keyword evidence="8 14" id="KW-0503">Monooxygenase</keyword>
<dbReference type="EMBL" id="MU827320">
    <property type="protein sequence ID" value="KAJ7357615.1"/>
    <property type="molecule type" value="Genomic_DNA"/>
</dbReference>
<dbReference type="PANTHER" id="PTHR10157">
    <property type="entry name" value="DOPAMINE BETA HYDROXYLASE RELATED"/>
    <property type="match status" value="1"/>
</dbReference>
<feature type="signal peptide" evidence="12">
    <location>
        <begin position="1"/>
        <end position="20"/>
    </location>
</feature>
<dbReference type="GO" id="GO:0042421">
    <property type="term" value="P:norepinephrine biosynthetic process"/>
    <property type="evidence" value="ECO:0007669"/>
    <property type="project" value="TreeGrafter"/>
</dbReference>
<feature type="chain" id="PRO_5040902002" evidence="12">
    <location>
        <begin position="21"/>
        <end position="643"/>
    </location>
</feature>
<evidence type="ECO:0000256" key="3">
    <source>
        <dbReference type="ARBA" id="ARBA00010676"/>
    </source>
</evidence>
<dbReference type="EC" id="1.14.17.1" evidence="14"/>
<evidence type="ECO:0000256" key="2">
    <source>
        <dbReference type="ARBA" id="ARBA00004370"/>
    </source>
</evidence>
<dbReference type="GO" id="GO:0004500">
    <property type="term" value="F:dopamine beta-monooxygenase activity"/>
    <property type="evidence" value="ECO:0007669"/>
    <property type="project" value="UniProtKB-EC"/>
</dbReference>
<accession>A0A9X0CJR9</accession>
<name>A0A9X0CJR9_9CNID</name>
<dbReference type="Pfam" id="PF03712">
    <property type="entry name" value="Cu2_monoox_C"/>
    <property type="match status" value="1"/>
</dbReference>
<dbReference type="InterPro" id="IPR036939">
    <property type="entry name" value="Cu2_ascorb_mOase_N_sf"/>
</dbReference>
<dbReference type="SMART" id="SM00664">
    <property type="entry name" value="DoH"/>
    <property type="match status" value="1"/>
</dbReference>
<keyword evidence="9" id="KW-0472">Membrane</keyword>
<evidence type="ECO:0000256" key="12">
    <source>
        <dbReference type="SAM" id="SignalP"/>
    </source>
</evidence>
<dbReference type="SUPFAM" id="SSF49344">
    <property type="entry name" value="CBD9-like"/>
    <property type="match status" value="1"/>
</dbReference>
<comment type="caution">
    <text evidence="14">The sequence shown here is derived from an EMBL/GenBank/DDBJ whole genome shotgun (WGS) entry which is preliminary data.</text>
</comment>
<dbReference type="PRINTS" id="PR00767">
    <property type="entry name" value="DBMONOXGNASE"/>
</dbReference>
<feature type="domain" description="DOMON" evidence="13">
    <location>
        <begin position="36"/>
        <end position="152"/>
    </location>
</feature>
<dbReference type="GO" id="GO:0030667">
    <property type="term" value="C:secretory granule membrane"/>
    <property type="evidence" value="ECO:0007669"/>
    <property type="project" value="TreeGrafter"/>
</dbReference>
<dbReference type="OrthoDB" id="5946536at2759"/>
<dbReference type="PROSITE" id="PS50836">
    <property type="entry name" value="DOMON"/>
    <property type="match status" value="1"/>
</dbReference>
<dbReference type="InterPro" id="IPR005018">
    <property type="entry name" value="DOMON_domain"/>
</dbReference>
<evidence type="ECO:0000256" key="9">
    <source>
        <dbReference type="ARBA" id="ARBA00023136"/>
    </source>
</evidence>
<dbReference type="InterPro" id="IPR045266">
    <property type="entry name" value="DOH_DOMON"/>
</dbReference>
<dbReference type="Proteomes" id="UP001163046">
    <property type="component" value="Unassembled WGS sequence"/>
</dbReference>
<dbReference type="Pfam" id="PF01082">
    <property type="entry name" value="Cu2_monooxygen"/>
    <property type="match status" value="1"/>
</dbReference>
<organism evidence="14 15">
    <name type="scientific">Desmophyllum pertusum</name>
    <dbReference type="NCBI Taxonomy" id="174260"/>
    <lineage>
        <taxon>Eukaryota</taxon>
        <taxon>Metazoa</taxon>
        <taxon>Cnidaria</taxon>
        <taxon>Anthozoa</taxon>
        <taxon>Hexacorallia</taxon>
        <taxon>Scleractinia</taxon>
        <taxon>Caryophylliina</taxon>
        <taxon>Caryophylliidae</taxon>
        <taxon>Desmophyllum</taxon>
    </lineage>
</organism>
<dbReference type="CDD" id="cd09631">
    <property type="entry name" value="DOMON_DOH"/>
    <property type="match status" value="1"/>
</dbReference>
<dbReference type="InterPro" id="IPR024548">
    <property type="entry name" value="Cu2_monoox_C"/>
</dbReference>
<sequence length="643" mass="73173">MAVPLFLLLCLAAFQTTASADLLSEYAHHAVLDPAEKMKLFWTVDWDAETVSFAVEAETTGWVGFGFSTGSGQMVGSDVVIGWVKDNKGYLKDRFADQKALPPMDKQQDYELTGFQESGGKTVLKFKRKFDTCDSRDIKLEQGVTKVVFAYHTEDPVSETDIKHHVFRGARSILLLNSMDKRDINETGWSTFPLTTKNVTVPTKETTYWCTLLKGPQLKSKVHITKFEPIIQKGNEGFVHHFLLYECHGNFVDKDFDQGVDCYNIANMPYAKCQAASIVAAWAVGGEVFYYPTHAGFPLGSSDSPRNFLLEMHYDNPENLAGRVDSSGVRIYYTDQLRQYDSGVISMGVKTDEWHIIPPKQKSWMSVGYCTEKCTKSIMKSTSLPEGGVNVFAALLHTHLAGVALWTKHVRNGKELPEIARDNNYDFNFQDIQILRKEINIQPGDELIHYCKYDSMDRNKLIKGGISSRDEMCLDFIFYYPRIPNIRYCQSQAFGPSYKLIDKYFPDVNVTSVKHNPLTNMNIDWTDEMVADFRKYKDDVKNVFPICGITNLTTIADSKNPDLTVPIPKITDPLPPEKSKCAQANRASWTNCRERASLTCRFCTVVWHVMRCDWCSLVKRYGTTDSLYHMYPHVMCFDFNANY</sequence>
<dbReference type="Gene3D" id="2.60.120.230">
    <property type="match status" value="1"/>
</dbReference>
<evidence type="ECO:0000256" key="11">
    <source>
        <dbReference type="ARBA" id="ARBA00023180"/>
    </source>
</evidence>
<dbReference type="InterPro" id="IPR000945">
    <property type="entry name" value="DBH-like"/>
</dbReference>
<evidence type="ECO:0000256" key="8">
    <source>
        <dbReference type="ARBA" id="ARBA00023033"/>
    </source>
</evidence>
<dbReference type="InterPro" id="IPR000323">
    <property type="entry name" value="Cu2_ascorb_mOase_N"/>
</dbReference>
<comment type="subcellular location">
    <subcellularLocation>
        <location evidence="2">Membrane</location>
    </subcellularLocation>
</comment>
<comment type="cofactor">
    <cofactor evidence="1">
        <name>Cu(2+)</name>
        <dbReference type="ChEBI" id="CHEBI:29036"/>
    </cofactor>
</comment>
<keyword evidence="10" id="KW-1015">Disulfide bond</keyword>
<dbReference type="FunFam" id="2.60.120.230:FF:000001">
    <property type="entry name" value="Monooxygenase, DBH-like 1"/>
    <property type="match status" value="1"/>
</dbReference>
<dbReference type="GO" id="GO:0005615">
    <property type="term" value="C:extracellular space"/>
    <property type="evidence" value="ECO:0007669"/>
    <property type="project" value="TreeGrafter"/>
</dbReference>
<keyword evidence="11" id="KW-0325">Glycoprotein</keyword>
<dbReference type="Gene3D" id="2.60.40.1210">
    <property type="entry name" value="Cellobiose dehydrogenase, cytochrome domain"/>
    <property type="match status" value="1"/>
</dbReference>
<dbReference type="PANTHER" id="PTHR10157:SF23">
    <property type="entry name" value="MOXD1 HOMOLOG 1"/>
    <property type="match status" value="1"/>
</dbReference>
<keyword evidence="15" id="KW-1185">Reference proteome</keyword>
<evidence type="ECO:0000256" key="4">
    <source>
        <dbReference type="ARBA" id="ARBA00022723"/>
    </source>
</evidence>
<proteinExistence type="inferred from homology"/>
<keyword evidence="6 14" id="KW-0560">Oxidoreductase</keyword>
<dbReference type="AlphaFoldDB" id="A0A9X0CJR9"/>
<dbReference type="SUPFAM" id="SSF49742">
    <property type="entry name" value="PHM/PNGase F"/>
    <property type="match status" value="2"/>
</dbReference>
<evidence type="ECO:0000256" key="10">
    <source>
        <dbReference type="ARBA" id="ARBA00023157"/>
    </source>
</evidence>
<dbReference type="InterPro" id="IPR008977">
    <property type="entry name" value="PHM/PNGase_F_dom_sf"/>
</dbReference>
<keyword evidence="5 12" id="KW-0732">Signal</keyword>
<evidence type="ECO:0000313" key="15">
    <source>
        <dbReference type="Proteomes" id="UP001163046"/>
    </source>
</evidence>
<evidence type="ECO:0000256" key="5">
    <source>
        <dbReference type="ARBA" id="ARBA00022729"/>
    </source>
</evidence>
<comment type="similarity">
    <text evidence="3">Belongs to the copper type II ascorbate-dependent monooxygenase family.</text>
</comment>
<reference evidence="14" key="1">
    <citation type="submission" date="2023-01" db="EMBL/GenBank/DDBJ databases">
        <title>Genome assembly of the deep-sea coral Lophelia pertusa.</title>
        <authorList>
            <person name="Herrera S."/>
            <person name="Cordes E."/>
        </authorList>
    </citation>
    <scope>NUCLEOTIDE SEQUENCE</scope>
    <source>
        <strain evidence="14">USNM1676648</strain>
        <tissue evidence="14">Polyp</tissue>
    </source>
</reference>
<evidence type="ECO:0000256" key="6">
    <source>
        <dbReference type="ARBA" id="ARBA00023002"/>
    </source>
</evidence>
<evidence type="ECO:0000313" key="14">
    <source>
        <dbReference type="EMBL" id="KAJ7357615.1"/>
    </source>
</evidence>
<dbReference type="GO" id="GO:0042420">
    <property type="term" value="P:dopamine catabolic process"/>
    <property type="evidence" value="ECO:0007669"/>
    <property type="project" value="TreeGrafter"/>
</dbReference>
<evidence type="ECO:0000259" key="13">
    <source>
        <dbReference type="PROSITE" id="PS50836"/>
    </source>
</evidence>
<keyword evidence="4" id="KW-0479">Metal-binding</keyword>
<dbReference type="Pfam" id="PF03351">
    <property type="entry name" value="DOMON"/>
    <property type="match status" value="1"/>
</dbReference>
<evidence type="ECO:0000256" key="7">
    <source>
        <dbReference type="ARBA" id="ARBA00023008"/>
    </source>
</evidence>
<gene>
    <name evidence="14" type="primary">MOXD1_17</name>
    <name evidence="14" type="ORF">OS493_024428</name>
</gene>
<dbReference type="GO" id="GO:0005507">
    <property type="term" value="F:copper ion binding"/>
    <property type="evidence" value="ECO:0007669"/>
    <property type="project" value="InterPro"/>
</dbReference>
<dbReference type="InterPro" id="IPR014784">
    <property type="entry name" value="Cu2_ascorb_mOase-like_C"/>
</dbReference>
<dbReference type="GO" id="GO:0006589">
    <property type="term" value="P:octopamine biosynthetic process"/>
    <property type="evidence" value="ECO:0007669"/>
    <property type="project" value="TreeGrafter"/>
</dbReference>